<sequence>MLLHRLFYLVALLLSVACVCAAAEDATAAQRLRSEPAVDSSTCGGHEKKESACISALPEPPLPAGPPAARHEPEERGQPATENLASVNPPGPGTGEQRRDSDPHVSEQHGPELQKEKEPLSGHNNVQGEATDTLRNNPKAQPSLSSSLGQQASSGSSGPEGQTRTN</sequence>
<feature type="compositionally biased region" description="Polar residues" evidence="1">
    <location>
        <begin position="122"/>
        <end position="139"/>
    </location>
</feature>
<feature type="compositionally biased region" description="Basic and acidic residues" evidence="1">
    <location>
        <begin position="96"/>
        <end position="120"/>
    </location>
</feature>
<evidence type="ECO:0008006" key="5">
    <source>
        <dbReference type="Google" id="ProtNLM"/>
    </source>
</evidence>
<feature type="compositionally biased region" description="Low complexity" evidence="1">
    <location>
        <begin position="140"/>
        <end position="159"/>
    </location>
</feature>
<feature type="signal peptide" evidence="2">
    <location>
        <begin position="1"/>
        <end position="22"/>
    </location>
</feature>
<comment type="caution">
    <text evidence="3">The sequence shown here is derived from an EMBL/GenBank/DDBJ whole genome shotgun (WGS) entry which is preliminary data.</text>
</comment>
<keyword evidence="2" id="KW-0732">Signal</keyword>
<proteinExistence type="predicted"/>
<evidence type="ECO:0000313" key="3">
    <source>
        <dbReference type="EMBL" id="ORC84070.1"/>
    </source>
</evidence>
<keyword evidence="4" id="KW-1185">Reference proteome</keyword>
<reference evidence="3 4" key="1">
    <citation type="submission" date="2017-03" db="EMBL/GenBank/DDBJ databases">
        <title>An alternative strategy for trypanosome survival in the mammalian bloodstream revealed through genome and transcriptome analysis of the ubiquitous bovine parasite Trypanosoma (Megatrypanum) theileri.</title>
        <authorList>
            <person name="Kelly S."/>
            <person name="Ivens A."/>
            <person name="Mott A."/>
            <person name="O'Neill E."/>
            <person name="Emms D."/>
            <person name="Macleod O."/>
            <person name="Voorheis P."/>
            <person name="Matthews J."/>
            <person name="Matthews K."/>
            <person name="Carrington M."/>
        </authorList>
    </citation>
    <scope>NUCLEOTIDE SEQUENCE [LARGE SCALE GENOMIC DNA]</scope>
    <source>
        <strain evidence="3">Edinburgh</strain>
    </source>
</reference>
<feature type="non-terminal residue" evidence="3">
    <location>
        <position position="166"/>
    </location>
</feature>
<feature type="region of interest" description="Disordered" evidence="1">
    <location>
        <begin position="29"/>
        <end position="166"/>
    </location>
</feature>
<name>A0A1X0NIY5_9TRYP</name>
<dbReference type="Proteomes" id="UP000192257">
    <property type="component" value="Unassembled WGS sequence"/>
</dbReference>
<protein>
    <recommendedName>
        <fullName evidence="5">Mucin-associated surface protein (MASP)</fullName>
    </recommendedName>
</protein>
<dbReference type="GeneID" id="39990351"/>
<dbReference type="VEuPathDB" id="TriTrypDB:TM35_000501240"/>
<dbReference type="AlphaFoldDB" id="A0A1X0NIY5"/>
<accession>A0A1X0NIY5</accession>
<dbReference type="PROSITE" id="PS51257">
    <property type="entry name" value="PROKAR_LIPOPROTEIN"/>
    <property type="match status" value="1"/>
</dbReference>
<gene>
    <name evidence="3" type="ORF">TM35_000501240</name>
</gene>
<feature type="chain" id="PRO_5012009878" description="Mucin-associated surface protein (MASP)" evidence="2">
    <location>
        <begin position="23"/>
        <end position="166"/>
    </location>
</feature>
<evidence type="ECO:0000256" key="1">
    <source>
        <dbReference type="SAM" id="MobiDB-lite"/>
    </source>
</evidence>
<dbReference type="RefSeq" id="XP_028878136.1">
    <property type="nucleotide sequence ID" value="XM_029030571.1"/>
</dbReference>
<evidence type="ECO:0000313" key="4">
    <source>
        <dbReference type="Proteomes" id="UP000192257"/>
    </source>
</evidence>
<evidence type="ECO:0000256" key="2">
    <source>
        <dbReference type="SAM" id="SignalP"/>
    </source>
</evidence>
<organism evidence="3 4">
    <name type="scientific">Trypanosoma theileri</name>
    <dbReference type="NCBI Taxonomy" id="67003"/>
    <lineage>
        <taxon>Eukaryota</taxon>
        <taxon>Discoba</taxon>
        <taxon>Euglenozoa</taxon>
        <taxon>Kinetoplastea</taxon>
        <taxon>Metakinetoplastina</taxon>
        <taxon>Trypanosomatida</taxon>
        <taxon>Trypanosomatidae</taxon>
        <taxon>Trypanosoma</taxon>
    </lineage>
</organism>
<dbReference type="EMBL" id="NBCO01000050">
    <property type="protein sequence ID" value="ORC84070.1"/>
    <property type="molecule type" value="Genomic_DNA"/>
</dbReference>